<dbReference type="SUPFAM" id="SSF81321">
    <property type="entry name" value="Family A G protein-coupled receptor-like"/>
    <property type="match status" value="1"/>
</dbReference>
<feature type="transmembrane region" description="Helical" evidence="9">
    <location>
        <begin position="7"/>
        <end position="25"/>
    </location>
</feature>
<keyword evidence="5" id="KW-0297">G-protein coupled receptor</keyword>
<protein>
    <recommendedName>
        <fullName evidence="10">G-protein coupled receptors family 1 profile domain-containing protein</fullName>
    </recommendedName>
</protein>
<dbReference type="VEuPathDB" id="VectorBase:AMIN003211"/>
<evidence type="ECO:0000313" key="12">
    <source>
        <dbReference type="Proteomes" id="UP000075920"/>
    </source>
</evidence>
<evidence type="ECO:0000256" key="4">
    <source>
        <dbReference type="ARBA" id="ARBA00022989"/>
    </source>
</evidence>
<evidence type="ECO:0000259" key="10">
    <source>
        <dbReference type="PROSITE" id="PS50262"/>
    </source>
</evidence>
<keyword evidence="3 9" id="KW-0812">Transmembrane</keyword>
<keyword evidence="7" id="KW-0675">Receptor</keyword>
<comment type="similarity">
    <text evidence="2">Belongs to the G-protein coupled receptor 1 family.</text>
</comment>
<keyword evidence="4 9" id="KW-1133">Transmembrane helix</keyword>
<evidence type="ECO:0000256" key="1">
    <source>
        <dbReference type="ARBA" id="ARBA00004141"/>
    </source>
</evidence>
<evidence type="ECO:0000256" key="3">
    <source>
        <dbReference type="ARBA" id="ARBA00022692"/>
    </source>
</evidence>
<keyword evidence="8" id="KW-0807">Transducer</keyword>
<dbReference type="AlphaFoldDB" id="A0A182VYQ6"/>
<dbReference type="PROSITE" id="PS50262">
    <property type="entry name" value="G_PROTEIN_RECEP_F1_2"/>
    <property type="match status" value="1"/>
</dbReference>
<dbReference type="Gene3D" id="1.20.1070.10">
    <property type="entry name" value="Rhodopsin 7-helix transmembrane proteins"/>
    <property type="match status" value="1"/>
</dbReference>
<dbReference type="InterPro" id="IPR000276">
    <property type="entry name" value="GPCR_Rhodpsn"/>
</dbReference>
<feature type="transmembrane region" description="Helical" evidence="9">
    <location>
        <begin position="45"/>
        <end position="65"/>
    </location>
</feature>
<evidence type="ECO:0000256" key="8">
    <source>
        <dbReference type="ARBA" id="ARBA00023224"/>
    </source>
</evidence>
<evidence type="ECO:0000256" key="7">
    <source>
        <dbReference type="ARBA" id="ARBA00023170"/>
    </source>
</evidence>
<evidence type="ECO:0000256" key="9">
    <source>
        <dbReference type="SAM" id="Phobius"/>
    </source>
</evidence>
<dbReference type="PANTHER" id="PTHR24243">
    <property type="entry name" value="G-PROTEIN COUPLED RECEPTOR"/>
    <property type="match status" value="1"/>
</dbReference>
<dbReference type="GO" id="GO:0004930">
    <property type="term" value="F:G protein-coupled receptor activity"/>
    <property type="evidence" value="ECO:0007669"/>
    <property type="project" value="UniProtKB-KW"/>
</dbReference>
<dbReference type="EnsemblMetazoa" id="AMIN003211-RA">
    <property type="protein sequence ID" value="AMIN003211-PA"/>
    <property type="gene ID" value="AMIN003211"/>
</dbReference>
<dbReference type="PROSITE" id="PS00237">
    <property type="entry name" value="G_PROTEIN_RECEP_F1_1"/>
    <property type="match status" value="1"/>
</dbReference>
<comment type="subcellular location">
    <subcellularLocation>
        <location evidence="1">Membrane</location>
        <topology evidence="1">Multi-pass membrane protein</topology>
    </subcellularLocation>
</comment>
<keyword evidence="6 9" id="KW-0472">Membrane</keyword>
<accession>A0A182VYQ6</accession>
<dbReference type="Pfam" id="PF00001">
    <property type="entry name" value="7tm_1"/>
    <property type="match status" value="1"/>
</dbReference>
<evidence type="ECO:0000256" key="2">
    <source>
        <dbReference type="ARBA" id="ARBA00010663"/>
    </source>
</evidence>
<keyword evidence="12" id="KW-1185">Reference proteome</keyword>
<dbReference type="PANTHER" id="PTHR24243:SF233">
    <property type="entry name" value="THYROTROPIN-RELEASING HORMONE RECEPTOR"/>
    <property type="match status" value="1"/>
</dbReference>
<feature type="domain" description="G-protein coupled receptors family 1 profile" evidence="10">
    <location>
        <begin position="1"/>
        <end position="107"/>
    </location>
</feature>
<evidence type="ECO:0000256" key="5">
    <source>
        <dbReference type="ARBA" id="ARBA00023040"/>
    </source>
</evidence>
<sequence>MSKAVPFVELTVAHASVLTILAISFERYYAICEPLKAGYVCTKTRALLICLAAWTVAAILTSIIISDAHTHSRYKCHPTVNTRAGSIRSIMFMCVVEDSGHLIEQTS</sequence>
<organism evidence="11 12">
    <name type="scientific">Anopheles minimus</name>
    <dbReference type="NCBI Taxonomy" id="112268"/>
    <lineage>
        <taxon>Eukaryota</taxon>
        <taxon>Metazoa</taxon>
        <taxon>Ecdysozoa</taxon>
        <taxon>Arthropoda</taxon>
        <taxon>Hexapoda</taxon>
        <taxon>Insecta</taxon>
        <taxon>Pterygota</taxon>
        <taxon>Neoptera</taxon>
        <taxon>Endopterygota</taxon>
        <taxon>Diptera</taxon>
        <taxon>Nematocera</taxon>
        <taxon>Culicoidea</taxon>
        <taxon>Culicidae</taxon>
        <taxon>Anophelinae</taxon>
        <taxon>Anopheles</taxon>
    </lineage>
</organism>
<evidence type="ECO:0000313" key="11">
    <source>
        <dbReference type="EnsemblMetazoa" id="AMIN003211-PA"/>
    </source>
</evidence>
<name>A0A182VYQ6_9DIPT</name>
<dbReference type="InterPro" id="IPR017452">
    <property type="entry name" value="GPCR_Rhodpsn_7TM"/>
</dbReference>
<evidence type="ECO:0000256" key="6">
    <source>
        <dbReference type="ARBA" id="ARBA00023136"/>
    </source>
</evidence>
<dbReference type="Proteomes" id="UP000075920">
    <property type="component" value="Unassembled WGS sequence"/>
</dbReference>
<reference evidence="12" key="1">
    <citation type="submission" date="2013-03" db="EMBL/GenBank/DDBJ databases">
        <title>The Genome Sequence of Anopheles minimus MINIMUS1.</title>
        <authorList>
            <consortium name="The Broad Institute Genomics Platform"/>
            <person name="Neafsey D.E."/>
            <person name="Walton C."/>
            <person name="Walker B."/>
            <person name="Young S.K."/>
            <person name="Zeng Q."/>
            <person name="Gargeya S."/>
            <person name="Fitzgerald M."/>
            <person name="Haas B."/>
            <person name="Abouelleil A."/>
            <person name="Allen A.W."/>
            <person name="Alvarado L."/>
            <person name="Arachchi H.M."/>
            <person name="Berlin A.M."/>
            <person name="Chapman S.B."/>
            <person name="Gainer-Dewar J."/>
            <person name="Goldberg J."/>
            <person name="Griggs A."/>
            <person name="Gujja S."/>
            <person name="Hansen M."/>
            <person name="Howarth C."/>
            <person name="Imamovic A."/>
            <person name="Ireland A."/>
            <person name="Larimer J."/>
            <person name="McCowan C."/>
            <person name="Murphy C."/>
            <person name="Pearson M."/>
            <person name="Poon T.W."/>
            <person name="Priest M."/>
            <person name="Roberts A."/>
            <person name="Saif S."/>
            <person name="Shea T."/>
            <person name="Sisk P."/>
            <person name="Sykes S."/>
            <person name="Wortman J."/>
            <person name="Nusbaum C."/>
            <person name="Birren B."/>
        </authorList>
    </citation>
    <scope>NUCLEOTIDE SEQUENCE [LARGE SCALE GENOMIC DNA]</scope>
    <source>
        <strain evidence="12">MINIMUS1</strain>
    </source>
</reference>
<proteinExistence type="inferred from homology"/>
<dbReference type="GO" id="GO:0005886">
    <property type="term" value="C:plasma membrane"/>
    <property type="evidence" value="ECO:0007669"/>
    <property type="project" value="TreeGrafter"/>
</dbReference>
<dbReference type="STRING" id="112268.A0A182VYQ6"/>
<reference evidence="11" key="2">
    <citation type="submission" date="2020-05" db="UniProtKB">
        <authorList>
            <consortium name="EnsemblMetazoa"/>
        </authorList>
    </citation>
    <scope>IDENTIFICATION</scope>
    <source>
        <strain evidence="11">MINIMUS1</strain>
    </source>
</reference>